<sequence length="252" mass="27288">MFGFTDRRPTFDVSSRSSPSETLVVGVSEFGLAGLTAVDYLVTHLGLEETGHIRVDELPTITPFAEGRPRHHTRLYSRDDLDVTVLVGELFLPPSAADAFGQAVIEWTDANGIDETVALSGVPTAHGPDEHVTYHIATDDYRSERLEDLDPAVPAMGGGYLAGVNGALLSHGMETALAACVYTTPVHAQTPDADAALRLLETLDRVYDLGVDLGPLEAFAEQVSRQYEELAARMEAAEAEVGERQAEDRMYM</sequence>
<dbReference type="RefSeq" id="WP_260643398.1">
    <property type="nucleotide sequence ID" value="NZ_CP104003.1"/>
</dbReference>
<keyword evidence="1" id="KW-0175">Coiled coil</keyword>
<evidence type="ECO:0000313" key="3">
    <source>
        <dbReference type="Proteomes" id="UP001057580"/>
    </source>
</evidence>
<reference evidence="2" key="1">
    <citation type="submission" date="2022-09" db="EMBL/GenBank/DDBJ databases">
        <title>Diverse halophilic archaea isolated from saline environments.</title>
        <authorList>
            <person name="Cui H.-L."/>
        </authorList>
    </citation>
    <scope>NUCLEOTIDE SEQUENCE</scope>
    <source>
        <strain evidence="2">ZS-35-S2</strain>
    </source>
</reference>
<dbReference type="PANTHER" id="PTHR35610:SF3">
    <property type="entry name" value="PROTEASOME ASSEMBLY CHAPERONE FAMILY PROTEIN"/>
    <property type="match status" value="1"/>
</dbReference>
<dbReference type="InterPro" id="IPR019151">
    <property type="entry name" value="Proteasome_assmbl_chaperone_2"/>
</dbReference>
<evidence type="ECO:0000313" key="2">
    <source>
        <dbReference type="EMBL" id="UWM56284.1"/>
    </source>
</evidence>
<protein>
    <submittedName>
        <fullName evidence="2">PAC2 family protein</fullName>
    </submittedName>
</protein>
<dbReference type="GeneID" id="74942416"/>
<dbReference type="EMBL" id="CP104003">
    <property type="protein sequence ID" value="UWM56284.1"/>
    <property type="molecule type" value="Genomic_DNA"/>
</dbReference>
<proteinExistence type="predicted"/>
<evidence type="ECO:0000256" key="1">
    <source>
        <dbReference type="SAM" id="Coils"/>
    </source>
</evidence>
<dbReference type="SUPFAM" id="SSF159659">
    <property type="entry name" value="Cgl1923-like"/>
    <property type="match status" value="1"/>
</dbReference>
<organism evidence="2 3">
    <name type="scientific">Salinirubellus salinus</name>
    <dbReference type="NCBI Taxonomy" id="1364945"/>
    <lineage>
        <taxon>Archaea</taxon>
        <taxon>Methanobacteriati</taxon>
        <taxon>Methanobacteriota</taxon>
        <taxon>Stenosarchaea group</taxon>
        <taxon>Halobacteria</taxon>
        <taxon>Halobacteriales</taxon>
        <taxon>Natronomonadaceae</taxon>
        <taxon>Salinirubellus</taxon>
    </lineage>
</organism>
<dbReference type="Gene3D" id="3.40.50.10900">
    <property type="entry name" value="PAC-like subunit"/>
    <property type="match status" value="1"/>
</dbReference>
<dbReference type="InterPro" id="IPR038389">
    <property type="entry name" value="PSMG2_sf"/>
</dbReference>
<feature type="coiled-coil region" evidence="1">
    <location>
        <begin position="220"/>
        <end position="247"/>
    </location>
</feature>
<keyword evidence="3" id="KW-1185">Reference proteome</keyword>
<dbReference type="AlphaFoldDB" id="A0A9E7UCV2"/>
<dbReference type="PANTHER" id="PTHR35610">
    <property type="entry name" value="3-ISOPROPYLMALATE DEHYDRATASE-RELATED"/>
    <property type="match status" value="1"/>
</dbReference>
<accession>A0A9E7UCV2</accession>
<gene>
    <name evidence="2" type="ORF">N0B31_08300</name>
</gene>
<dbReference type="Proteomes" id="UP001057580">
    <property type="component" value="Chromosome"/>
</dbReference>
<dbReference type="KEGG" id="ssai:N0B31_08300"/>
<dbReference type="Pfam" id="PF09754">
    <property type="entry name" value="PAC2"/>
    <property type="match status" value="1"/>
</dbReference>
<name>A0A9E7UCV2_9EURY</name>